<dbReference type="Proteomes" id="UP000525686">
    <property type="component" value="Unassembled WGS sequence"/>
</dbReference>
<dbReference type="SUPFAM" id="SSF52980">
    <property type="entry name" value="Restriction endonuclease-like"/>
    <property type="match status" value="1"/>
</dbReference>
<dbReference type="InterPro" id="IPR019080">
    <property type="entry name" value="YqaJ_viral_recombinase"/>
</dbReference>
<proteinExistence type="predicted"/>
<dbReference type="PANTHER" id="PTHR46609:SF6">
    <property type="entry name" value="EXONUCLEASE, PHAGE-TYPE_RECB, C-TERMINAL DOMAIN-CONTAINING PROTEIN-RELATED"/>
    <property type="match status" value="1"/>
</dbReference>
<dbReference type="Pfam" id="PF09588">
    <property type="entry name" value="YqaJ"/>
    <property type="match status" value="1"/>
</dbReference>
<dbReference type="InterPro" id="IPR011604">
    <property type="entry name" value="PDDEXK-like_dom_sf"/>
</dbReference>
<dbReference type="EMBL" id="JABJWZ010000031">
    <property type="protein sequence ID" value="MBB1252880.1"/>
    <property type="molecule type" value="Genomic_DNA"/>
</dbReference>
<dbReference type="NCBIfam" id="TIGR03033">
    <property type="entry name" value="phage_rel_nuc"/>
    <property type="match status" value="1"/>
</dbReference>
<evidence type="ECO:0000313" key="2">
    <source>
        <dbReference type="EMBL" id="MBB1252880.1"/>
    </source>
</evidence>
<dbReference type="InterPro" id="IPR011335">
    <property type="entry name" value="Restrct_endonuc-II-like"/>
</dbReference>
<evidence type="ECO:0000259" key="1">
    <source>
        <dbReference type="Pfam" id="PF09588"/>
    </source>
</evidence>
<gene>
    <name evidence="2" type="ORF">H3146_05800</name>
</gene>
<protein>
    <submittedName>
        <fullName evidence="2">YqaJ viral recombinase family protein</fullName>
    </submittedName>
</protein>
<dbReference type="PANTHER" id="PTHR46609">
    <property type="entry name" value="EXONUCLEASE, PHAGE-TYPE/RECB, C-TERMINAL DOMAIN-CONTAINING PROTEIN"/>
    <property type="match status" value="1"/>
</dbReference>
<dbReference type="InterPro" id="IPR051703">
    <property type="entry name" value="NF-kappa-B_Signaling_Reg"/>
</dbReference>
<reference evidence="3" key="1">
    <citation type="submission" date="2020-05" db="EMBL/GenBank/DDBJ databases">
        <title>Classification of alakaliphilic streptomycetes isolated from an alkaline soil next to Lonar Crater, India and a proposal for the recognition of Streptomyces alkaliterrae sp. nov.</title>
        <authorList>
            <person name="Golinska P."/>
        </authorList>
    </citation>
    <scope>NUCLEOTIDE SEQUENCE [LARGE SCALE GENOMIC DNA]</scope>
    <source>
        <strain evidence="3">OF3</strain>
    </source>
</reference>
<comment type="caution">
    <text evidence="2">The sequence shown here is derived from an EMBL/GenBank/DDBJ whole genome shotgun (WGS) entry which is preliminary data.</text>
</comment>
<evidence type="ECO:0000313" key="3">
    <source>
        <dbReference type="Proteomes" id="UP000525686"/>
    </source>
</evidence>
<sequence>MPETAPPPLAGELLGQYTPGTPEWEAARAGLCVTATEIAAIVGLSPWQSRFSLWHKKASLPTPPFEATPEMEWGTRLEDAIATKWADSHLDYLPCPTGTWQHSERTWQRATPDRLIHPNPHDVLTPTGPVAIFEAKTAATADGWGPSGSDEVPVHYRCQVTWQQDTLGLFAPAHLAVLIGGSDYREYVIEYHEADARLLRSAAEEFLASVRDGVRPPIDDSEVTYRTVKAQPAGRDDVDVEIPAELGDRYLDAVEQHRIAEAAKRQAAAEVLDQIGTGYRAVTAGRRIAYRTVRDGRTHSLTPYRQKDAA</sequence>
<accession>A0A7W3ZLW2</accession>
<feature type="domain" description="YqaJ viral recombinase" evidence="1">
    <location>
        <begin position="23"/>
        <end position="163"/>
    </location>
</feature>
<dbReference type="Gene3D" id="3.90.320.10">
    <property type="match status" value="1"/>
</dbReference>
<organism evidence="2 3">
    <name type="scientific">Streptomyces alkaliterrae</name>
    <dbReference type="NCBI Taxonomy" id="2213162"/>
    <lineage>
        <taxon>Bacteria</taxon>
        <taxon>Bacillati</taxon>
        <taxon>Actinomycetota</taxon>
        <taxon>Actinomycetes</taxon>
        <taxon>Kitasatosporales</taxon>
        <taxon>Streptomycetaceae</taxon>
        <taxon>Streptomyces</taxon>
    </lineage>
</organism>
<dbReference type="InterPro" id="IPR017482">
    <property type="entry name" value="Lambda-type_endonuclease"/>
</dbReference>
<name>A0A7W3ZLW2_9ACTN</name>
<dbReference type="RefSeq" id="WP_181353675.1">
    <property type="nucleotide sequence ID" value="NZ_JABJWZ010000031.1"/>
</dbReference>
<dbReference type="AlphaFoldDB" id="A0A7W3ZLW2"/>